<evidence type="ECO:0000313" key="3">
    <source>
        <dbReference type="EMBL" id="CAF1605677.1"/>
    </source>
</evidence>
<feature type="transmembrane region" description="Helical" evidence="1">
    <location>
        <begin position="97"/>
        <end position="119"/>
    </location>
</feature>
<dbReference type="EMBL" id="CAJOBH010001720">
    <property type="protein sequence ID" value="CAF3869918.1"/>
    <property type="molecule type" value="Genomic_DNA"/>
</dbReference>
<feature type="transmembrane region" description="Helical" evidence="1">
    <location>
        <begin position="52"/>
        <end position="77"/>
    </location>
</feature>
<dbReference type="Proteomes" id="UP000681720">
    <property type="component" value="Unassembled WGS sequence"/>
</dbReference>
<accession>A0A816B241</accession>
<evidence type="ECO:0000313" key="6">
    <source>
        <dbReference type="Proteomes" id="UP000663834"/>
    </source>
</evidence>
<dbReference type="AlphaFoldDB" id="A0A816B241"/>
<dbReference type="Proteomes" id="UP000663834">
    <property type="component" value="Unassembled WGS sequence"/>
</dbReference>
<gene>
    <name evidence="5" type="ORF">BYL167_LOCUS6858</name>
    <name evidence="2" type="ORF">CJN711_LOCUS24500</name>
    <name evidence="4" type="ORF">GIL414_LOCUS1136</name>
    <name evidence="3" type="ORF">KQP761_LOCUS22780</name>
</gene>
<protein>
    <submittedName>
        <fullName evidence="3">Uncharacterized protein</fullName>
    </submittedName>
</protein>
<proteinExistence type="predicted"/>
<organism evidence="3 6">
    <name type="scientific">Rotaria magnacalcarata</name>
    <dbReference type="NCBI Taxonomy" id="392030"/>
    <lineage>
        <taxon>Eukaryota</taxon>
        <taxon>Metazoa</taxon>
        <taxon>Spiralia</taxon>
        <taxon>Gnathifera</taxon>
        <taxon>Rotifera</taxon>
        <taxon>Eurotatoria</taxon>
        <taxon>Bdelloidea</taxon>
        <taxon>Philodinida</taxon>
        <taxon>Philodinidae</taxon>
        <taxon>Rotaria</taxon>
    </lineage>
</organism>
<evidence type="ECO:0000313" key="5">
    <source>
        <dbReference type="EMBL" id="CAF3869918.1"/>
    </source>
</evidence>
<dbReference type="EMBL" id="CAJOBJ010000175">
    <property type="protein sequence ID" value="CAF3801881.1"/>
    <property type="molecule type" value="Genomic_DNA"/>
</dbReference>
<keyword evidence="1" id="KW-1133">Transmembrane helix</keyword>
<dbReference type="EMBL" id="CAJNOV010011494">
    <property type="protein sequence ID" value="CAF1449688.1"/>
    <property type="molecule type" value="Genomic_DNA"/>
</dbReference>
<keyword evidence="1" id="KW-0812">Transmembrane</keyword>
<evidence type="ECO:0000256" key="1">
    <source>
        <dbReference type="SAM" id="Phobius"/>
    </source>
</evidence>
<reference evidence="3" key="1">
    <citation type="submission" date="2021-02" db="EMBL/GenBank/DDBJ databases">
        <authorList>
            <person name="Nowell W R."/>
        </authorList>
    </citation>
    <scope>NUCLEOTIDE SEQUENCE</scope>
</reference>
<dbReference type="Proteomes" id="UP000681967">
    <property type="component" value="Unassembled WGS sequence"/>
</dbReference>
<comment type="caution">
    <text evidence="3">The sequence shown here is derived from an EMBL/GenBank/DDBJ whole genome shotgun (WGS) entry which is preliminary data.</text>
</comment>
<dbReference type="Proteomes" id="UP000663855">
    <property type="component" value="Unassembled WGS sequence"/>
</dbReference>
<feature type="transmembrane region" description="Helical" evidence="1">
    <location>
        <begin position="7"/>
        <end position="32"/>
    </location>
</feature>
<keyword evidence="1" id="KW-0472">Membrane</keyword>
<sequence length="136" mass="15760">MSRLEVLLIVLIPLYADYDVVSTNSIAFFVLYDLFSKFYNNENLKYRKWSVLSFWSLILFATVTVMLANVEFILLRIAKEDPLKEKDYHHKAQIMKYTSRASEIVATIACYVLIALQLIPKTVEASAMETEHDEDV</sequence>
<evidence type="ECO:0000313" key="4">
    <source>
        <dbReference type="EMBL" id="CAF3801881.1"/>
    </source>
</evidence>
<evidence type="ECO:0000313" key="2">
    <source>
        <dbReference type="EMBL" id="CAF1449688.1"/>
    </source>
</evidence>
<name>A0A816B241_9BILA</name>
<dbReference type="OrthoDB" id="10293911at2759"/>
<dbReference type="EMBL" id="CAJNOW010012041">
    <property type="protein sequence ID" value="CAF1605677.1"/>
    <property type="molecule type" value="Genomic_DNA"/>
</dbReference>